<comment type="subcellular location">
    <subcellularLocation>
        <location evidence="1 8">Cell outer membrane</location>
        <topology evidence="1 8">Multi-pass membrane protein</topology>
    </subcellularLocation>
</comment>
<dbReference type="InterPro" id="IPR036942">
    <property type="entry name" value="Beta-barrel_TonB_sf"/>
</dbReference>
<reference evidence="10" key="1">
    <citation type="submission" date="2022-08" db="EMBL/GenBank/DDBJ databases">
        <title>Genomic Encyclopedia of Type Strains, Phase V (KMG-V): Genome sequencing to study the core and pangenomes of soil and plant-associated prokaryotes.</title>
        <authorList>
            <person name="Whitman W."/>
        </authorList>
    </citation>
    <scope>NUCLEOTIDE SEQUENCE</scope>
    <source>
        <strain evidence="10">0</strain>
    </source>
</reference>
<protein>
    <submittedName>
        <fullName evidence="10">TonB-linked SusC/RagA family outer membrane protein</fullName>
    </submittedName>
</protein>
<keyword evidence="4 8" id="KW-0812">Transmembrane</keyword>
<proteinExistence type="inferred from homology"/>
<dbReference type="InterPro" id="IPR039426">
    <property type="entry name" value="TonB-dep_rcpt-like"/>
</dbReference>
<dbReference type="Pfam" id="PF13715">
    <property type="entry name" value="CarbopepD_reg_2"/>
    <property type="match status" value="1"/>
</dbReference>
<evidence type="ECO:0000313" key="11">
    <source>
        <dbReference type="Proteomes" id="UP001155027"/>
    </source>
</evidence>
<keyword evidence="7 8" id="KW-0998">Cell outer membrane</keyword>
<dbReference type="Gene3D" id="2.60.40.1120">
    <property type="entry name" value="Carboxypeptidase-like, regulatory domain"/>
    <property type="match status" value="1"/>
</dbReference>
<dbReference type="SUPFAM" id="SSF56935">
    <property type="entry name" value="Porins"/>
    <property type="match status" value="1"/>
</dbReference>
<dbReference type="Proteomes" id="UP001155027">
    <property type="component" value="Unassembled WGS sequence"/>
</dbReference>
<keyword evidence="5" id="KW-0732">Signal</keyword>
<dbReference type="PANTHER" id="PTHR30069:SF29">
    <property type="entry name" value="HEMOGLOBIN AND HEMOGLOBIN-HAPTOGLOBIN-BINDING PROTEIN 1-RELATED"/>
    <property type="match status" value="1"/>
</dbReference>
<dbReference type="NCBIfam" id="TIGR04057">
    <property type="entry name" value="SusC_RagA_signa"/>
    <property type="match status" value="1"/>
</dbReference>
<dbReference type="RefSeq" id="WP_259080453.1">
    <property type="nucleotide sequence ID" value="NZ_JANUAU010000006.1"/>
</dbReference>
<dbReference type="InterPro" id="IPR023996">
    <property type="entry name" value="TonB-dep_OMP_SusC/RagA"/>
</dbReference>
<dbReference type="AlphaFoldDB" id="A0A9X2TC53"/>
<evidence type="ECO:0000259" key="9">
    <source>
        <dbReference type="Pfam" id="PF07715"/>
    </source>
</evidence>
<feature type="domain" description="TonB-dependent receptor plug" evidence="9">
    <location>
        <begin position="134"/>
        <end position="255"/>
    </location>
</feature>
<evidence type="ECO:0000256" key="7">
    <source>
        <dbReference type="ARBA" id="ARBA00023237"/>
    </source>
</evidence>
<dbReference type="NCBIfam" id="TIGR04056">
    <property type="entry name" value="OMP_RagA_SusC"/>
    <property type="match status" value="1"/>
</dbReference>
<dbReference type="Gene3D" id="2.170.130.10">
    <property type="entry name" value="TonB-dependent receptor, plug domain"/>
    <property type="match status" value="1"/>
</dbReference>
<gene>
    <name evidence="10" type="ORF">GGP71_002018</name>
</gene>
<dbReference type="PANTHER" id="PTHR30069">
    <property type="entry name" value="TONB-DEPENDENT OUTER MEMBRANE RECEPTOR"/>
    <property type="match status" value="1"/>
</dbReference>
<dbReference type="InterPro" id="IPR008969">
    <property type="entry name" value="CarboxyPept-like_regulatory"/>
</dbReference>
<evidence type="ECO:0000256" key="5">
    <source>
        <dbReference type="ARBA" id="ARBA00022729"/>
    </source>
</evidence>
<evidence type="ECO:0000256" key="8">
    <source>
        <dbReference type="PROSITE-ProRule" id="PRU01360"/>
    </source>
</evidence>
<dbReference type="InterPro" id="IPR012910">
    <property type="entry name" value="Plug_dom"/>
</dbReference>
<comment type="caution">
    <text evidence="10">The sequence shown here is derived from an EMBL/GenBank/DDBJ whole genome shotgun (WGS) entry which is preliminary data.</text>
</comment>
<dbReference type="GO" id="GO:0015344">
    <property type="term" value="F:siderophore uptake transmembrane transporter activity"/>
    <property type="evidence" value="ECO:0007669"/>
    <property type="project" value="TreeGrafter"/>
</dbReference>
<dbReference type="GO" id="GO:0009279">
    <property type="term" value="C:cell outer membrane"/>
    <property type="evidence" value="ECO:0007669"/>
    <property type="project" value="UniProtKB-SubCell"/>
</dbReference>
<dbReference type="InterPro" id="IPR037066">
    <property type="entry name" value="Plug_dom_sf"/>
</dbReference>
<keyword evidence="6 8" id="KW-0472">Membrane</keyword>
<evidence type="ECO:0000256" key="4">
    <source>
        <dbReference type="ARBA" id="ARBA00022692"/>
    </source>
</evidence>
<evidence type="ECO:0000256" key="1">
    <source>
        <dbReference type="ARBA" id="ARBA00004571"/>
    </source>
</evidence>
<evidence type="ECO:0000256" key="2">
    <source>
        <dbReference type="ARBA" id="ARBA00022448"/>
    </source>
</evidence>
<evidence type="ECO:0000256" key="6">
    <source>
        <dbReference type="ARBA" id="ARBA00023136"/>
    </source>
</evidence>
<dbReference type="EMBL" id="JANUAU010000006">
    <property type="protein sequence ID" value="MCS3678088.1"/>
    <property type="molecule type" value="Genomic_DNA"/>
</dbReference>
<dbReference type="SUPFAM" id="SSF49464">
    <property type="entry name" value="Carboxypeptidase regulatory domain-like"/>
    <property type="match status" value="1"/>
</dbReference>
<organism evidence="10 11">
    <name type="scientific">Salinibacter ruber</name>
    <dbReference type="NCBI Taxonomy" id="146919"/>
    <lineage>
        <taxon>Bacteria</taxon>
        <taxon>Pseudomonadati</taxon>
        <taxon>Rhodothermota</taxon>
        <taxon>Rhodothermia</taxon>
        <taxon>Rhodothermales</taxon>
        <taxon>Salinibacteraceae</taxon>
        <taxon>Salinibacter</taxon>
    </lineage>
</organism>
<dbReference type="Gene3D" id="2.40.170.20">
    <property type="entry name" value="TonB-dependent receptor, beta-barrel domain"/>
    <property type="match status" value="1"/>
</dbReference>
<dbReference type="Pfam" id="PF07715">
    <property type="entry name" value="Plug"/>
    <property type="match status" value="1"/>
</dbReference>
<evidence type="ECO:0000256" key="3">
    <source>
        <dbReference type="ARBA" id="ARBA00022452"/>
    </source>
</evidence>
<dbReference type="PROSITE" id="PS52016">
    <property type="entry name" value="TONB_DEPENDENT_REC_3"/>
    <property type="match status" value="1"/>
</dbReference>
<evidence type="ECO:0000313" key="10">
    <source>
        <dbReference type="EMBL" id="MCS3678088.1"/>
    </source>
</evidence>
<dbReference type="InterPro" id="IPR023997">
    <property type="entry name" value="TonB-dep_OMP_SusC/RagA_CS"/>
</dbReference>
<sequence length="1057" mass="115247">MPPFVSSYSSFKIVLTAVFGVLLIGIAAVGSSTGARAQDIEVSGTVVAAGDQAPLPGVNVREEGTNRGTATDVNGEFTISVSGENAVLVFSFVGFQEKSVPLDGRSELTVALNEQVQDMEEVVVTAFGMEQKRQNLGYSVEDVEGADIAESGANNLGDALQGRVSGVSVQSPATGPGGSSRITIRGNANLAGNDPLYVVDGVPIRNVQEGSAGRFGGTDGGDALSKLNPEDIESMSVLKGGAAAALYGTRAQNGVIVIETKGGDLAQEEYFSAEYSGSVRAQMMKSTFGEFQYEYGQGTNGQPPQNETQALNQALSSWGAPIDEVDEAVQFDGEVRPYEARDENLEEFYDTGIRSEHSIALSRGSQAYDVRMSLSRMDDGHIIPATQLNRTTLNLRGAGEIGNLFMDGKLNYTIEKASFRPELSDNPANPMLSLSFMPTTLGVNTLDPHKDEDGNHRAWSSSVFRPNPYWGMREFERDDQQRRVQGFALARYNFTEDISLQARVGTDWYTLDDTFSEPGGTPWIQNGRIFETTTRRREDNFNVLFQMDQPLTSDVGVDLTLGGNLRYENNEEVGAEGSKFVVPGLTDFNNTQGDRQTGVYDFSEKQVNSAFGSAEFDYREYLYLEITGRNDWSSTLPENNNSFFYPSVSSSFLFTQVLDLPDVLSSGTVRASYAEVGGDTDPYQLALTYGLVGSHPSRTGGTVSRGAIQGGQIPPLGLQPKQKETYEFGTNLQFFQDRLGLDVTWYRENSSNQILGVPVSNTSGFNSRLINAGNIQNQGLEIQLRGTILQKSDYSWNASANFTRNDNEVKELAEGVETEILGQSRSGHTTIQARPGEPYGQIVGPSFERTDEGEVIFGEDGLPIVGEQKPLGNQEEDWSLGLTNTFQWKGVTLQALFDVSWGGDMYSFTNAQAYQTGKHKETLPGREQGYVIGDGVQRVTDGDGNVVELVENDVPVDPEDYYGYIGSNFAEPFVYDASYVRLRQLRLSYSLPQSAVEALPGVSSTRLSLTGRNLWLIYDDVPNVDPSASYTTGAAHGLEHASLPQTRNFGFDVQIRF</sequence>
<name>A0A9X2TC53_9BACT</name>
<accession>A0A9X2TC53</accession>
<dbReference type="GO" id="GO:0044718">
    <property type="term" value="P:siderophore transmembrane transport"/>
    <property type="evidence" value="ECO:0007669"/>
    <property type="project" value="TreeGrafter"/>
</dbReference>
<keyword evidence="2 8" id="KW-0813">Transport</keyword>
<comment type="similarity">
    <text evidence="8">Belongs to the TonB-dependent receptor family.</text>
</comment>
<keyword evidence="3 8" id="KW-1134">Transmembrane beta strand</keyword>